<dbReference type="PANTHER" id="PTHR13844">
    <property type="entry name" value="SWI/SNF-RELATED MATRIX-ASSOCIATED ACTIN-DEPENDENT REGULATOR OF CHROMATIN SUBFAMILY D"/>
    <property type="match status" value="1"/>
</dbReference>
<gene>
    <name evidence="3" type="ORF">GSBLH_T00006150001</name>
</gene>
<dbReference type="GeneID" id="24922275"/>
<evidence type="ECO:0000313" key="3">
    <source>
        <dbReference type="EMBL" id="CBK20576.2"/>
    </source>
</evidence>
<name>D8LYC1_BLAHO</name>
<dbReference type="AlphaFoldDB" id="D8LYC1"/>
<dbReference type="OrthoDB" id="10251073at2759"/>
<keyword evidence="4" id="KW-1185">Reference proteome</keyword>
<proteinExistence type="predicted"/>
<reference evidence="3" key="1">
    <citation type="submission" date="2010-02" db="EMBL/GenBank/DDBJ databases">
        <title>Sequencing and annotation of the Blastocystis hominis genome.</title>
        <authorList>
            <person name="Wincker P."/>
        </authorList>
    </citation>
    <scope>NUCLEOTIDE SEQUENCE</scope>
    <source>
        <strain evidence="3">Singapore isolate B</strain>
    </source>
</reference>
<dbReference type="SMART" id="SM00151">
    <property type="entry name" value="SWIB"/>
    <property type="match status" value="1"/>
</dbReference>
<evidence type="ECO:0000259" key="2">
    <source>
        <dbReference type="PROSITE" id="PS51925"/>
    </source>
</evidence>
<dbReference type="CDD" id="cd10567">
    <property type="entry name" value="SWIB-MDM2_like"/>
    <property type="match status" value="1"/>
</dbReference>
<sequence>MHISLPDTSQEQSHTQKRKNPFMKPLRLSEELAAFVGQSEMPRPQLVKVFWSYFKEKNLQDPQNKQMILCDEPLRALFGEERIRAFALMKYLNKHIIPTD</sequence>
<dbReference type="OMA" id="HSNHEIM"/>
<dbReference type="PROSITE" id="PS51925">
    <property type="entry name" value="SWIB_MDM2"/>
    <property type="match status" value="1"/>
</dbReference>
<dbReference type="InterPro" id="IPR036885">
    <property type="entry name" value="SWIB_MDM2_dom_sf"/>
</dbReference>
<organism evidence="3">
    <name type="scientific">Blastocystis hominis</name>
    <dbReference type="NCBI Taxonomy" id="12968"/>
    <lineage>
        <taxon>Eukaryota</taxon>
        <taxon>Sar</taxon>
        <taxon>Stramenopiles</taxon>
        <taxon>Bigyra</taxon>
        <taxon>Opalozoa</taxon>
        <taxon>Opalinata</taxon>
        <taxon>Blastocystidae</taxon>
        <taxon>Blastocystis</taxon>
    </lineage>
</organism>
<dbReference type="InterPro" id="IPR019835">
    <property type="entry name" value="SWIB_domain"/>
</dbReference>
<accession>D8LYC1</accession>
<dbReference type="Gene3D" id="1.10.245.10">
    <property type="entry name" value="SWIB/MDM2 domain"/>
    <property type="match status" value="1"/>
</dbReference>
<dbReference type="InParanoid" id="D8LYC1"/>
<evidence type="ECO:0000313" key="4">
    <source>
        <dbReference type="Proteomes" id="UP000008312"/>
    </source>
</evidence>
<protein>
    <recommendedName>
        <fullName evidence="2">DM2 domain-containing protein</fullName>
    </recommendedName>
</protein>
<feature type="region of interest" description="Disordered" evidence="1">
    <location>
        <begin position="1"/>
        <end position="24"/>
    </location>
</feature>
<dbReference type="Pfam" id="PF02201">
    <property type="entry name" value="SWIB"/>
    <property type="match status" value="1"/>
</dbReference>
<dbReference type="Proteomes" id="UP000008312">
    <property type="component" value="Unassembled WGS sequence"/>
</dbReference>
<evidence type="ECO:0000256" key="1">
    <source>
        <dbReference type="SAM" id="MobiDB-lite"/>
    </source>
</evidence>
<dbReference type="InterPro" id="IPR003121">
    <property type="entry name" value="SWIB_MDM2_domain"/>
</dbReference>
<dbReference type="RefSeq" id="XP_012894624.1">
    <property type="nucleotide sequence ID" value="XM_013039170.1"/>
</dbReference>
<dbReference type="SUPFAM" id="SSF47592">
    <property type="entry name" value="SWIB/MDM2 domain"/>
    <property type="match status" value="1"/>
</dbReference>
<feature type="compositionally biased region" description="Polar residues" evidence="1">
    <location>
        <begin position="1"/>
        <end position="13"/>
    </location>
</feature>
<feature type="domain" description="DM2" evidence="2">
    <location>
        <begin position="21"/>
        <end position="98"/>
    </location>
</feature>
<dbReference type="EMBL" id="FN668639">
    <property type="protein sequence ID" value="CBK20576.2"/>
    <property type="molecule type" value="Genomic_DNA"/>
</dbReference>